<gene>
    <name evidence="2" type="ORF">CCAP1982_LOCUS6956</name>
</gene>
<feature type="compositionally biased region" description="Acidic residues" evidence="1">
    <location>
        <begin position="73"/>
        <end position="89"/>
    </location>
</feature>
<feature type="compositionally biased region" description="Polar residues" evidence="1">
    <location>
        <begin position="28"/>
        <end position="37"/>
    </location>
</feature>
<evidence type="ECO:0000256" key="1">
    <source>
        <dbReference type="SAM" id="MobiDB-lite"/>
    </source>
</evidence>
<keyword evidence="3" id="KW-1185">Reference proteome</keyword>
<dbReference type="OrthoDB" id="6358449at2759"/>
<feature type="region of interest" description="Disordered" evidence="1">
    <location>
        <begin position="8"/>
        <end position="37"/>
    </location>
</feature>
<feature type="compositionally biased region" description="Low complexity" evidence="1">
    <location>
        <begin position="11"/>
        <end position="27"/>
    </location>
</feature>
<protein>
    <submittedName>
        <fullName evidence="2">(Mediterranean fruit fly) hypothetical protein</fullName>
    </submittedName>
</protein>
<organism evidence="2 3">
    <name type="scientific">Ceratitis capitata</name>
    <name type="common">Mediterranean fruit fly</name>
    <name type="synonym">Tephritis capitata</name>
    <dbReference type="NCBI Taxonomy" id="7213"/>
    <lineage>
        <taxon>Eukaryota</taxon>
        <taxon>Metazoa</taxon>
        <taxon>Ecdysozoa</taxon>
        <taxon>Arthropoda</taxon>
        <taxon>Hexapoda</taxon>
        <taxon>Insecta</taxon>
        <taxon>Pterygota</taxon>
        <taxon>Neoptera</taxon>
        <taxon>Endopterygota</taxon>
        <taxon>Diptera</taxon>
        <taxon>Brachycera</taxon>
        <taxon>Muscomorpha</taxon>
        <taxon>Tephritoidea</taxon>
        <taxon>Tephritidae</taxon>
        <taxon>Ceratitis</taxon>
        <taxon>Ceratitis</taxon>
    </lineage>
</organism>
<name>A0A811UKV9_CERCA</name>
<proteinExistence type="predicted"/>
<comment type="caution">
    <text evidence="2">The sequence shown here is derived from an EMBL/GenBank/DDBJ whole genome shotgun (WGS) entry which is preliminary data.</text>
</comment>
<dbReference type="AlphaFoldDB" id="A0A811UKV9"/>
<reference evidence="2" key="1">
    <citation type="submission" date="2020-11" db="EMBL/GenBank/DDBJ databases">
        <authorList>
            <person name="Whitehead M."/>
        </authorList>
    </citation>
    <scope>NUCLEOTIDE SEQUENCE</scope>
    <source>
        <strain evidence="2">EGII</strain>
    </source>
</reference>
<dbReference type="Proteomes" id="UP000606786">
    <property type="component" value="Unassembled WGS sequence"/>
</dbReference>
<accession>A0A811UKV9</accession>
<feature type="region of interest" description="Disordered" evidence="1">
    <location>
        <begin position="67"/>
        <end position="91"/>
    </location>
</feature>
<sequence length="127" mass="13875">MMIIQQQALWSSATKTQTAAATSPTSANEKQSNSELQLQQRLVDNDSPELCANERIFIKTEPTELTPLRGVQVEDENEDADEDEDEQEALTDRHKQNAFAGHLRDSPSPLRTAAGCATKCGGDPFGS</sequence>
<evidence type="ECO:0000313" key="3">
    <source>
        <dbReference type="Proteomes" id="UP000606786"/>
    </source>
</evidence>
<evidence type="ECO:0000313" key="2">
    <source>
        <dbReference type="EMBL" id="CAD6998355.1"/>
    </source>
</evidence>
<dbReference type="EMBL" id="CAJHJT010000012">
    <property type="protein sequence ID" value="CAD6998355.1"/>
    <property type="molecule type" value="Genomic_DNA"/>
</dbReference>